<dbReference type="SMART" id="SM00829">
    <property type="entry name" value="PKS_ER"/>
    <property type="match status" value="1"/>
</dbReference>
<evidence type="ECO:0000313" key="4">
    <source>
        <dbReference type="EMBL" id="KAJ5397522.1"/>
    </source>
</evidence>
<reference evidence="4" key="2">
    <citation type="journal article" date="2023" name="IMA Fungus">
        <title>Comparative genomic study of the Penicillium genus elucidates a diverse pangenome and 15 lateral gene transfer events.</title>
        <authorList>
            <person name="Petersen C."/>
            <person name="Sorensen T."/>
            <person name="Nielsen M.R."/>
            <person name="Sondergaard T.E."/>
            <person name="Sorensen J.L."/>
            <person name="Fitzpatrick D.A."/>
            <person name="Frisvad J.C."/>
            <person name="Nielsen K.L."/>
        </authorList>
    </citation>
    <scope>NUCLEOTIDE SEQUENCE</scope>
    <source>
        <strain evidence="4">IBT 29677</strain>
    </source>
</reference>
<dbReference type="Gene3D" id="3.90.180.10">
    <property type="entry name" value="Medium-chain alcohol dehydrogenases, catalytic domain"/>
    <property type="match status" value="1"/>
</dbReference>
<dbReference type="PANTHER" id="PTHR45348:SF2">
    <property type="entry name" value="ZINC-TYPE ALCOHOL DEHYDROGENASE-LIKE PROTEIN C2E1P3.01"/>
    <property type="match status" value="1"/>
</dbReference>
<evidence type="ECO:0000256" key="2">
    <source>
        <dbReference type="ARBA" id="ARBA00023002"/>
    </source>
</evidence>
<dbReference type="SUPFAM" id="SSF50129">
    <property type="entry name" value="GroES-like"/>
    <property type="match status" value="1"/>
</dbReference>
<gene>
    <name evidence="4" type="ORF">N7509_005635</name>
</gene>
<dbReference type="InterPro" id="IPR036291">
    <property type="entry name" value="NAD(P)-bd_dom_sf"/>
</dbReference>
<dbReference type="OrthoDB" id="9992527at2759"/>
<dbReference type="PANTHER" id="PTHR45348">
    <property type="entry name" value="HYPOTHETICAL OXIDOREDUCTASE (EUROFUNG)"/>
    <property type="match status" value="1"/>
</dbReference>
<dbReference type="GO" id="GO:0016651">
    <property type="term" value="F:oxidoreductase activity, acting on NAD(P)H"/>
    <property type="evidence" value="ECO:0007669"/>
    <property type="project" value="InterPro"/>
</dbReference>
<name>A0A9W9W2V3_9EURO</name>
<comment type="caution">
    <text evidence="4">The sequence shown here is derived from an EMBL/GenBank/DDBJ whole genome shotgun (WGS) entry which is preliminary data.</text>
</comment>
<dbReference type="InterPro" id="IPR013154">
    <property type="entry name" value="ADH-like_N"/>
</dbReference>
<evidence type="ECO:0000259" key="3">
    <source>
        <dbReference type="SMART" id="SM00829"/>
    </source>
</evidence>
<dbReference type="Pfam" id="PF08240">
    <property type="entry name" value="ADH_N"/>
    <property type="match status" value="1"/>
</dbReference>
<evidence type="ECO:0000313" key="5">
    <source>
        <dbReference type="Proteomes" id="UP001147747"/>
    </source>
</evidence>
<keyword evidence="5" id="KW-1185">Reference proteome</keyword>
<dbReference type="EMBL" id="JAPZBU010000006">
    <property type="protein sequence ID" value="KAJ5397522.1"/>
    <property type="molecule type" value="Genomic_DNA"/>
</dbReference>
<keyword evidence="2" id="KW-0560">Oxidoreductase</keyword>
<dbReference type="InterPro" id="IPR047122">
    <property type="entry name" value="Trans-enoyl_RdTase-like"/>
</dbReference>
<dbReference type="InterPro" id="IPR013149">
    <property type="entry name" value="ADH-like_C"/>
</dbReference>
<organism evidence="4 5">
    <name type="scientific">Penicillium cosmopolitanum</name>
    <dbReference type="NCBI Taxonomy" id="1131564"/>
    <lineage>
        <taxon>Eukaryota</taxon>
        <taxon>Fungi</taxon>
        <taxon>Dikarya</taxon>
        <taxon>Ascomycota</taxon>
        <taxon>Pezizomycotina</taxon>
        <taxon>Eurotiomycetes</taxon>
        <taxon>Eurotiomycetidae</taxon>
        <taxon>Eurotiales</taxon>
        <taxon>Aspergillaceae</taxon>
        <taxon>Penicillium</taxon>
    </lineage>
</organism>
<evidence type="ECO:0000256" key="1">
    <source>
        <dbReference type="ARBA" id="ARBA00008072"/>
    </source>
</evidence>
<dbReference type="GeneID" id="81369252"/>
<dbReference type="AlphaFoldDB" id="A0A9W9W2V3"/>
<dbReference type="Proteomes" id="UP001147747">
    <property type="component" value="Unassembled WGS sequence"/>
</dbReference>
<dbReference type="Pfam" id="PF00107">
    <property type="entry name" value="ADH_zinc_N"/>
    <property type="match status" value="1"/>
</dbReference>
<comment type="similarity">
    <text evidence="1">Belongs to the zinc-containing alcohol dehydrogenase family.</text>
</comment>
<proteinExistence type="inferred from homology"/>
<dbReference type="InterPro" id="IPR011032">
    <property type="entry name" value="GroES-like_sf"/>
</dbReference>
<feature type="domain" description="Enoyl reductase (ER)" evidence="3">
    <location>
        <begin position="14"/>
        <end position="336"/>
    </location>
</feature>
<protein>
    <submittedName>
        <fullName evidence="4">GroES-like protein</fullName>
    </submittedName>
</protein>
<dbReference type="RefSeq" id="XP_056489574.1">
    <property type="nucleotide sequence ID" value="XM_056630272.1"/>
</dbReference>
<dbReference type="Gene3D" id="3.40.50.720">
    <property type="entry name" value="NAD(P)-binding Rossmann-like Domain"/>
    <property type="match status" value="1"/>
</dbReference>
<dbReference type="CDD" id="cd08249">
    <property type="entry name" value="enoyl_reductase_like"/>
    <property type="match status" value="1"/>
</dbReference>
<dbReference type="SUPFAM" id="SSF51735">
    <property type="entry name" value="NAD(P)-binding Rossmann-fold domains"/>
    <property type="match status" value="1"/>
</dbReference>
<sequence length="361" mass="38193">MSQCQTALLVTEIGKPLSKATRPIPEPKNGEVLVKITVAGLNPHDAKSRDDGLSIKGSLPAVLASDIAGHVVHVGPNVTHFKQGDHIFGQALLAITSTETKVPPHPNYDTQGLQEYSIMDTKFSAKVPPGYTDAELAALPTNLVTAAVALFDSTGFNIPAPWDPAALEFNYQEASILIVGGGSNTGRFAIQLASIAGIGKIIVVASLKGEADLKALGATHIIDRTKPGRQIAADVKTLVGDDLVYALDTVNPPEDQYIGVEALSNTKTGKFARLRPRGPVDETKLSAKKPLGFETLNVLGASNARPATSVPLWKRVSGLVAEGKIKPTSFQVIEGLDLDEVNKTLDGYSNGTMSGQWQVHI</sequence>
<reference evidence="4" key="1">
    <citation type="submission" date="2022-12" db="EMBL/GenBank/DDBJ databases">
        <authorList>
            <person name="Petersen C."/>
        </authorList>
    </citation>
    <scope>NUCLEOTIDE SEQUENCE</scope>
    <source>
        <strain evidence="4">IBT 29677</strain>
    </source>
</reference>
<dbReference type="InterPro" id="IPR020843">
    <property type="entry name" value="ER"/>
</dbReference>
<accession>A0A9W9W2V3</accession>